<name>A0A413V8X6_9BACE</name>
<dbReference type="RefSeq" id="WP_007483884.1">
    <property type="nucleotide sequence ID" value="NZ_CABJFV010000029.1"/>
</dbReference>
<reference evidence="1 2" key="1">
    <citation type="submission" date="2018-08" db="EMBL/GenBank/DDBJ databases">
        <title>A genome reference for cultivated species of the human gut microbiota.</title>
        <authorList>
            <person name="Zou Y."/>
            <person name="Xue W."/>
            <person name="Luo G."/>
        </authorList>
    </citation>
    <scope>NUCLEOTIDE SEQUENCE [LARGE SCALE GENOMIC DNA]</scope>
    <source>
        <strain evidence="1 2">AM40-30BH</strain>
    </source>
</reference>
<dbReference type="EMBL" id="QSGO01000029">
    <property type="protein sequence ID" value="RHB30020.1"/>
    <property type="molecule type" value="Genomic_DNA"/>
</dbReference>
<evidence type="ECO:0000313" key="2">
    <source>
        <dbReference type="Proteomes" id="UP000284379"/>
    </source>
</evidence>
<comment type="caution">
    <text evidence="1">The sequence shown here is derived from an EMBL/GenBank/DDBJ whole genome shotgun (WGS) entry which is preliminary data.</text>
</comment>
<sequence length="126" mass="14350">MREKNIEKVAPSSKTFFKNGMNGHSAVRCITDLGNNMYLINRTDNKPDIKVLVADIYIAGEADILEISSNLHDIDCIVLIGFYNRYSNEAKKLAKSMNVGLFNYREFFGAIHYSGNAFIDYTQKER</sequence>
<protein>
    <submittedName>
        <fullName evidence="1">Uncharacterized protein</fullName>
    </submittedName>
</protein>
<dbReference type="Proteomes" id="UP000284379">
    <property type="component" value="Unassembled WGS sequence"/>
</dbReference>
<accession>A0A413V8X6</accession>
<proteinExistence type="predicted"/>
<gene>
    <name evidence="1" type="ORF">DW888_19270</name>
</gene>
<organism evidence="1 2">
    <name type="scientific">Bacteroides nordii</name>
    <dbReference type="NCBI Taxonomy" id="291645"/>
    <lineage>
        <taxon>Bacteria</taxon>
        <taxon>Pseudomonadati</taxon>
        <taxon>Bacteroidota</taxon>
        <taxon>Bacteroidia</taxon>
        <taxon>Bacteroidales</taxon>
        <taxon>Bacteroidaceae</taxon>
        <taxon>Bacteroides</taxon>
    </lineage>
</organism>
<evidence type="ECO:0000313" key="1">
    <source>
        <dbReference type="EMBL" id="RHB30020.1"/>
    </source>
</evidence>
<dbReference type="AlphaFoldDB" id="A0A413V8X6"/>
<dbReference type="GeneID" id="69505000"/>